<sequence length="663" mass="74406">MKPLISTAAICLLLPTLVLGSFEMAFDNYAYGEGRAPRYRSYDDNTCNRIPPVDGQPNTIISIALRSTTEGINVGYNTHPPPAVAFYISPNPSAPGPHCVDSQLVMIAKYYNYENIQEFFFTPLGAVTHFRVVDDEEGHAFRMWRENSGPRDESNGNGVVVWADGNRWRTSLENNVMVRVLGYDWSEVIEAGEDWIPSSDDSDLEEAVEEEEEEEGWGDNGGGSIGFSDLPGNYSDAGDSPRNRVEVEVEEQEDEDIEELDFPTEAQEVERQERYHTQRILQLSNLQDRQRARAMEFPRTATDRLMVARNDEIDGGNYTPIPPSQRHRSYGELLDNGWYIDPEQELRARWQEYMTIAFLRFKARHGIADNVSADELTQRQRDLFVDFLRRDGTPLFFQDLYMRPITNSHAQQQLINSFGPPVGMAGGREGVRLNPNPFLQFDQDFDDAIENGARRNINANALAQQRLDQRREELQRQNQIANRRAIQMNMVQNDGRVLEMNPARRLALAAARRGGRGGGGIHIGNFENDMGARSRIIRDQRRNRRPVNRQLADEIDAAAGVVDENNPWDEFLADEMDAGWRLPLVDNGGPPAPVPSLDAQPNQVPAPLFGFNIPAMFLRPPPSPSTEAENNAEENAQEVAAGDDAGEAPQLARFDSSGSGSVA</sequence>
<feature type="signal peptide" evidence="2">
    <location>
        <begin position="1"/>
        <end position="20"/>
    </location>
</feature>
<keyword evidence="4" id="KW-1185">Reference proteome</keyword>
<dbReference type="Proteomes" id="UP001313282">
    <property type="component" value="Unassembled WGS sequence"/>
</dbReference>
<evidence type="ECO:0000313" key="3">
    <source>
        <dbReference type="EMBL" id="KAK6337141.1"/>
    </source>
</evidence>
<feature type="compositionally biased region" description="Acidic residues" evidence="1">
    <location>
        <begin position="200"/>
        <end position="217"/>
    </location>
</feature>
<gene>
    <name evidence="3" type="ORF">TWF718_009925</name>
</gene>
<proteinExistence type="predicted"/>
<feature type="region of interest" description="Disordered" evidence="1">
    <location>
        <begin position="617"/>
        <end position="663"/>
    </location>
</feature>
<feature type="compositionally biased region" description="Acidic residues" evidence="1">
    <location>
        <begin position="248"/>
        <end position="262"/>
    </location>
</feature>
<protein>
    <submittedName>
        <fullName evidence="3">Uncharacterized protein</fullName>
    </submittedName>
</protein>
<feature type="region of interest" description="Disordered" evidence="1">
    <location>
        <begin position="195"/>
        <end position="265"/>
    </location>
</feature>
<evidence type="ECO:0000256" key="2">
    <source>
        <dbReference type="SAM" id="SignalP"/>
    </source>
</evidence>
<organism evidence="3 4">
    <name type="scientific">Orbilia javanica</name>
    <dbReference type="NCBI Taxonomy" id="47235"/>
    <lineage>
        <taxon>Eukaryota</taxon>
        <taxon>Fungi</taxon>
        <taxon>Dikarya</taxon>
        <taxon>Ascomycota</taxon>
        <taxon>Pezizomycotina</taxon>
        <taxon>Orbiliomycetes</taxon>
        <taxon>Orbiliales</taxon>
        <taxon>Orbiliaceae</taxon>
        <taxon>Orbilia</taxon>
    </lineage>
</organism>
<keyword evidence="2" id="KW-0732">Signal</keyword>
<evidence type="ECO:0000256" key="1">
    <source>
        <dbReference type="SAM" id="MobiDB-lite"/>
    </source>
</evidence>
<dbReference type="AlphaFoldDB" id="A0AAN8N0H2"/>
<evidence type="ECO:0000313" key="4">
    <source>
        <dbReference type="Proteomes" id="UP001313282"/>
    </source>
</evidence>
<comment type="caution">
    <text evidence="3">The sequence shown here is derived from an EMBL/GenBank/DDBJ whole genome shotgun (WGS) entry which is preliminary data.</text>
</comment>
<feature type="chain" id="PRO_5043051969" evidence="2">
    <location>
        <begin position="21"/>
        <end position="663"/>
    </location>
</feature>
<dbReference type="EMBL" id="JAVHNR010000007">
    <property type="protein sequence ID" value="KAK6337141.1"/>
    <property type="molecule type" value="Genomic_DNA"/>
</dbReference>
<reference evidence="3 4" key="1">
    <citation type="submission" date="2019-10" db="EMBL/GenBank/DDBJ databases">
        <authorList>
            <person name="Palmer J.M."/>
        </authorList>
    </citation>
    <scope>NUCLEOTIDE SEQUENCE [LARGE SCALE GENOMIC DNA]</scope>
    <source>
        <strain evidence="3 4">TWF718</strain>
    </source>
</reference>
<name>A0AAN8N0H2_9PEZI</name>
<accession>A0AAN8N0H2</accession>